<accession>A0A0C9YTY9</accession>
<feature type="transmembrane region" description="Helical" evidence="1">
    <location>
        <begin position="74"/>
        <end position="92"/>
    </location>
</feature>
<dbReference type="Proteomes" id="UP000054018">
    <property type="component" value="Unassembled WGS sequence"/>
</dbReference>
<gene>
    <name evidence="2" type="ORF">PISMIDRAFT_598064</name>
</gene>
<proteinExistence type="predicted"/>
<dbReference type="OrthoDB" id="3006091at2759"/>
<protein>
    <submittedName>
        <fullName evidence="2">Uncharacterized protein</fullName>
    </submittedName>
</protein>
<feature type="transmembrane region" description="Helical" evidence="1">
    <location>
        <begin position="125"/>
        <end position="149"/>
    </location>
</feature>
<evidence type="ECO:0000256" key="1">
    <source>
        <dbReference type="SAM" id="Phobius"/>
    </source>
</evidence>
<dbReference type="EMBL" id="KN833770">
    <property type="protein sequence ID" value="KIK20201.1"/>
    <property type="molecule type" value="Genomic_DNA"/>
</dbReference>
<keyword evidence="1" id="KW-0472">Membrane</keyword>
<keyword evidence="1" id="KW-0812">Transmembrane</keyword>
<reference evidence="3" key="2">
    <citation type="submission" date="2015-01" db="EMBL/GenBank/DDBJ databases">
        <title>Evolutionary Origins and Diversification of the Mycorrhizal Mutualists.</title>
        <authorList>
            <consortium name="DOE Joint Genome Institute"/>
            <consortium name="Mycorrhizal Genomics Consortium"/>
            <person name="Kohler A."/>
            <person name="Kuo A."/>
            <person name="Nagy L.G."/>
            <person name="Floudas D."/>
            <person name="Copeland A."/>
            <person name="Barry K.W."/>
            <person name="Cichocki N."/>
            <person name="Veneault-Fourrey C."/>
            <person name="LaButti K."/>
            <person name="Lindquist E.A."/>
            <person name="Lipzen A."/>
            <person name="Lundell T."/>
            <person name="Morin E."/>
            <person name="Murat C."/>
            <person name="Riley R."/>
            <person name="Ohm R."/>
            <person name="Sun H."/>
            <person name="Tunlid A."/>
            <person name="Henrissat B."/>
            <person name="Grigoriev I.V."/>
            <person name="Hibbett D.S."/>
            <person name="Martin F."/>
        </authorList>
    </citation>
    <scope>NUCLEOTIDE SEQUENCE [LARGE SCALE GENOMIC DNA]</scope>
    <source>
        <strain evidence="3">441</strain>
    </source>
</reference>
<keyword evidence="3" id="KW-1185">Reference proteome</keyword>
<evidence type="ECO:0000313" key="2">
    <source>
        <dbReference type="EMBL" id="KIK20201.1"/>
    </source>
</evidence>
<feature type="transmembrane region" description="Helical" evidence="1">
    <location>
        <begin position="161"/>
        <end position="185"/>
    </location>
</feature>
<sequence>MTPVLQQPTASLMPAQFSDSPYPSDEKCSGNHTSQCQIDYYNNNYADESQARCRCSQAQARSHRACHKARLRKMLGPILLVLLVLGAVILVWCMTDANLFETVLGGNGDSLSLVKRQSSFTSNKLYLIIIFVGLLLVVVAAIMLSFWCCKGAFENPLCCPCYLCACCGGLACLECIGCGLCAAGLDEAM</sequence>
<dbReference type="AlphaFoldDB" id="A0A0C9YTY9"/>
<dbReference type="STRING" id="765257.A0A0C9YTY9"/>
<reference evidence="2 3" key="1">
    <citation type="submission" date="2014-04" db="EMBL/GenBank/DDBJ databases">
        <authorList>
            <consortium name="DOE Joint Genome Institute"/>
            <person name="Kuo A."/>
            <person name="Kohler A."/>
            <person name="Costa M.D."/>
            <person name="Nagy L.G."/>
            <person name="Floudas D."/>
            <person name="Copeland A."/>
            <person name="Barry K.W."/>
            <person name="Cichocki N."/>
            <person name="Veneault-Fourrey C."/>
            <person name="LaButti K."/>
            <person name="Lindquist E.A."/>
            <person name="Lipzen A."/>
            <person name="Lundell T."/>
            <person name="Morin E."/>
            <person name="Murat C."/>
            <person name="Sun H."/>
            <person name="Tunlid A."/>
            <person name="Henrissat B."/>
            <person name="Grigoriev I.V."/>
            <person name="Hibbett D.S."/>
            <person name="Martin F."/>
            <person name="Nordberg H.P."/>
            <person name="Cantor M.N."/>
            <person name="Hua S.X."/>
        </authorList>
    </citation>
    <scope>NUCLEOTIDE SEQUENCE [LARGE SCALE GENOMIC DNA]</scope>
    <source>
        <strain evidence="2 3">441</strain>
    </source>
</reference>
<organism evidence="2 3">
    <name type="scientific">Pisolithus microcarpus 441</name>
    <dbReference type="NCBI Taxonomy" id="765257"/>
    <lineage>
        <taxon>Eukaryota</taxon>
        <taxon>Fungi</taxon>
        <taxon>Dikarya</taxon>
        <taxon>Basidiomycota</taxon>
        <taxon>Agaricomycotina</taxon>
        <taxon>Agaricomycetes</taxon>
        <taxon>Agaricomycetidae</taxon>
        <taxon>Boletales</taxon>
        <taxon>Sclerodermatineae</taxon>
        <taxon>Pisolithaceae</taxon>
        <taxon>Pisolithus</taxon>
    </lineage>
</organism>
<keyword evidence="1" id="KW-1133">Transmembrane helix</keyword>
<evidence type="ECO:0000313" key="3">
    <source>
        <dbReference type="Proteomes" id="UP000054018"/>
    </source>
</evidence>
<dbReference type="HOGENOM" id="CLU_096572_0_0_1"/>
<name>A0A0C9YTY9_9AGAM</name>